<organism evidence="1 2">
    <name type="scientific">Pyropia yezoensis</name>
    <name type="common">Susabi-nori</name>
    <name type="synonym">Porphyra yezoensis</name>
    <dbReference type="NCBI Taxonomy" id="2788"/>
    <lineage>
        <taxon>Eukaryota</taxon>
        <taxon>Rhodophyta</taxon>
        <taxon>Bangiophyceae</taxon>
        <taxon>Bangiales</taxon>
        <taxon>Bangiaceae</taxon>
        <taxon>Pyropia</taxon>
    </lineage>
</organism>
<name>A0ACC3C441_PYRYE</name>
<gene>
    <name evidence="1" type="ORF">I4F81_007468</name>
</gene>
<reference evidence="1" key="1">
    <citation type="submission" date="2019-11" db="EMBL/GenBank/DDBJ databases">
        <title>Nori genome reveals adaptations in red seaweeds to the harsh intertidal environment.</title>
        <authorList>
            <person name="Wang D."/>
            <person name="Mao Y."/>
        </authorList>
    </citation>
    <scope>NUCLEOTIDE SEQUENCE</scope>
    <source>
        <tissue evidence="1">Gametophyte</tissue>
    </source>
</reference>
<comment type="caution">
    <text evidence="1">The sequence shown here is derived from an EMBL/GenBank/DDBJ whole genome shotgun (WGS) entry which is preliminary data.</text>
</comment>
<evidence type="ECO:0000313" key="1">
    <source>
        <dbReference type="EMBL" id="KAK1864932.1"/>
    </source>
</evidence>
<sequence>MAGDRKSTMAELATAARRPTELLALLRFRARGKAAIATAMGGMDDRWRWCYRILGQVSRSFALVIMELEAELRDPVAIFYLVLRALDTVEDDTAVAASVRRSLCIGFHEKLVPEAGGWTTDGFGKGAEKELLERFDTVHSCFSGLKPEYQRVIADITREMGFGMAEHMDETACVTVADYDRYCHYVAGLVGLGLTRMFACSGLESPALADPQRDHLANSMGLFLQKTNIIRDYLEDLNDGRTFWPEEIWSVHADRLGAFAAPEQRKAALSCLNAMVTDALRHVPDCLEYMSAIRSPSVFHFVAIPQVMAMATLAEVYANPAVFSGVVKLRRGKTAVLISRATSVDLVHELFFQSAVGMRAACAPADPSVEETRSALERIIRRTLPHVPATPDLTVPNRLSIVAFVTLSSYLLRRRAEHNDGTGFSWRRGGIPEPLDMLAAGALFLVMMWMFSFFGLQFVTAGLRPRTARPAGGGRAGGGGGGARLAAAASPMPAAHAGRLQPAPAGEAVMGARGTGDGVAPAAAAPVSGGGTA</sequence>
<dbReference type="EMBL" id="CM020619">
    <property type="protein sequence ID" value="KAK1864932.1"/>
    <property type="molecule type" value="Genomic_DNA"/>
</dbReference>
<protein>
    <submittedName>
        <fullName evidence="1">Uncharacterized protein</fullName>
    </submittedName>
</protein>
<keyword evidence="2" id="KW-1185">Reference proteome</keyword>
<dbReference type="Proteomes" id="UP000798662">
    <property type="component" value="Chromosome 2"/>
</dbReference>
<proteinExistence type="predicted"/>
<accession>A0ACC3C441</accession>
<evidence type="ECO:0000313" key="2">
    <source>
        <dbReference type="Proteomes" id="UP000798662"/>
    </source>
</evidence>